<evidence type="ECO:0000313" key="1">
    <source>
        <dbReference type="EMBL" id="KNE00121.1"/>
    </source>
</evidence>
<protein>
    <submittedName>
        <fullName evidence="1">Uncharacterized protein</fullName>
    </submittedName>
</protein>
<dbReference type="AlphaFoldDB" id="A0A0L0P293"/>
<proteinExistence type="predicted"/>
<accession>A0A0L0P293</accession>
<reference evidence="2" key="1">
    <citation type="journal article" date="2015" name="BMC Genomics">
        <title>Draft genome of a commonly misdiagnosed multidrug resistant pathogen Candida auris.</title>
        <authorList>
            <person name="Chatterjee S."/>
            <person name="Alampalli S.V."/>
            <person name="Nageshan R.K."/>
            <person name="Chettiar S.T."/>
            <person name="Joshi S."/>
            <person name="Tatu U.S."/>
        </authorList>
    </citation>
    <scope>NUCLEOTIDE SEQUENCE [LARGE SCALE GENOMIC DNA]</scope>
    <source>
        <strain evidence="2">6684</strain>
    </source>
</reference>
<sequence length="38" mass="3998">MALDVVVVSKRVVLIVALGRIARSPSKAPPILAEMEAP</sequence>
<comment type="caution">
    <text evidence="1">The sequence shown here is derived from an EMBL/GenBank/DDBJ whole genome shotgun (WGS) entry which is preliminary data.</text>
</comment>
<dbReference type="EMBL" id="LGST01000020">
    <property type="protein sequence ID" value="KNE00121.1"/>
    <property type="molecule type" value="Genomic_DNA"/>
</dbReference>
<gene>
    <name evidence="1" type="ORF">QG37_03069</name>
</gene>
<evidence type="ECO:0000313" key="2">
    <source>
        <dbReference type="Proteomes" id="UP000037122"/>
    </source>
</evidence>
<organism evidence="1 2">
    <name type="scientific">Candidozyma auris</name>
    <name type="common">Yeast</name>
    <name type="synonym">Candida auris</name>
    <dbReference type="NCBI Taxonomy" id="498019"/>
    <lineage>
        <taxon>Eukaryota</taxon>
        <taxon>Fungi</taxon>
        <taxon>Dikarya</taxon>
        <taxon>Ascomycota</taxon>
        <taxon>Saccharomycotina</taxon>
        <taxon>Pichiomycetes</taxon>
        <taxon>Metschnikowiaceae</taxon>
        <taxon>Candidozyma</taxon>
    </lineage>
</organism>
<name>A0A0L0P293_CANAR</name>
<dbReference type="Proteomes" id="UP000037122">
    <property type="component" value="Unassembled WGS sequence"/>
</dbReference>